<protein>
    <recommendedName>
        <fullName evidence="8">O-methyltransferase</fullName>
    </recommendedName>
</protein>
<dbReference type="PANTHER" id="PTHR43712:SF4">
    <property type="entry name" value="O-METHYLTRANSFERASE DOMAIN-CONTAINING PROTEIN"/>
    <property type="match status" value="1"/>
</dbReference>
<evidence type="ECO:0000313" key="6">
    <source>
        <dbReference type="EMBL" id="KAK8072973.1"/>
    </source>
</evidence>
<accession>A0ABR1VNZ8</accession>
<dbReference type="InterPro" id="IPR036390">
    <property type="entry name" value="WH_DNA-bd_sf"/>
</dbReference>
<dbReference type="EMBL" id="JAQQWM010000003">
    <property type="protein sequence ID" value="KAK8072973.1"/>
    <property type="molecule type" value="Genomic_DNA"/>
</dbReference>
<dbReference type="InterPro" id="IPR012967">
    <property type="entry name" value="COMT_dimerisation"/>
</dbReference>
<dbReference type="PROSITE" id="PS51683">
    <property type="entry name" value="SAM_OMT_II"/>
    <property type="match status" value="1"/>
</dbReference>
<dbReference type="Gene3D" id="3.40.50.150">
    <property type="entry name" value="Vaccinia Virus protein VP39"/>
    <property type="match status" value="1"/>
</dbReference>
<reference evidence="6 7" key="1">
    <citation type="submission" date="2023-01" db="EMBL/GenBank/DDBJ databases">
        <title>Analysis of 21 Apiospora genomes using comparative genomics revels a genus with tremendous synthesis potential of carbohydrate active enzymes and secondary metabolites.</title>
        <authorList>
            <person name="Sorensen T."/>
        </authorList>
    </citation>
    <scope>NUCLEOTIDE SEQUENCE [LARGE SCALE GENOMIC DNA]</scope>
    <source>
        <strain evidence="6 7">CBS 83171</strain>
    </source>
</reference>
<evidence type="ECO:0000259" key="4">
    <source>
        <dbReference type="Pfam" id="PF00891"/>
    </source>
</evidence>
<dbReference type="InterPro" id="IPR029063">
    <property type="entry name" value="SAM-dependent_MTases_sf"/>
</dbReference>
<dbReference type="InterPro" id="IPR001077">
    <property type="entry name" value="COMT_C"/>
</dbReference>
<feature type="domain" description="O-methyltransferase C-terminal" evidence="4">
    <location>
        <begin position="193"/>
        <end position="339"/>
    </location>
</feature>
<dbReference type="InterPro" id="IPR016461">
    <property type="entry name" value="COMT-like"/>
</dbReference>
<evidence type="ECO:0000256" key="3">
    <source>
        <dbReference type="ARBA" id="ARBA00022691"/>
    </source>
</evidence>
<sequence length="360" mass="38848">MAAEFSLAETPIGRYFASMAEMGVMRVFVEHGIFDAIPASPEGISFEALTARLGVEYNLIERMSAFLLSIGVLTAPQPGHVAHTPASQAFTDQRVAQFYSYLFDFFMGPTTRWPDYFKANGLAEPATSSRSPGGFALGMPDKTAYEIMAAIPGLATRMNGAMAIDGDIPVTGVYDFAWVATYASEHSGEERALVVDVAGGKGQALKEILEETPAIPASRCVLQDQPHVIEEAVAEHQDSAVLGPVQKLGSSIFGEQPTKGALVYYIRRVLNDWSDHEALQILKNVRAACVPDSRVLIAEYLRPGQPSVYTSTVDMFILNIGGKVRSEKAFGELAAKAGLKIASISKHEKTESAVVEMVPI</sequence>
<evidence type="ECO:0000259" key="5">
    <source>
        <dbReference type="Pfam" id="PF08100"/>
    </source>
</evidence>
<feature type="domain" description="O-methyltransferase dimerisation" evidence="5">
    <location>
        <begin position="21"/>
        <end position="91"/>
    </location>
</feature>
<dbReference type="Pfam" id="PF00891">
    <property type="entry name" value="Methyltransf_2"/>
    <property type="match status" value="1"/>
</dbReference>
<evidence type="ECO:0000256" key="1">
    <source>
        <dbReference type="ARBA" id="ARBA00022603"/>
    </source>
</evidence>
<dbReference type="PIRSF" id="PIRSF005739">
    <property type="entry name" value="O-mtase"/>
    <property type="match status" value="1"/>
</dbReference>
<keyword evidence="3" id="KW-0949">S-adenosyl-L-methionine</keyword>
<evidence type="ECO:0000256" key="2">
    <source>
        <dbReference type="ARBA" id="ARBA00022679"/>
    </source>
</evidence>
<keyword evidence="2" id="KW-0808">Transferase</keyword>
<dbReference type="Gene3D" id="1.10.10.10">
    <property type="entry name" value="Winged helix-like DNA-binding domain superfamily/Winged helix DNA-binding domain"/>
    <property type="match status" value="1"/>
</dbReference>
<dbReference type="InterPro" id="IPR036388">
    <property type="entry name" value="WH-like_DNA-bd_sf"/>
</dbReference>
<dbReference type="SUPFAM" id="SSF46785">
    <property type="entry name" value="Winged helix' DNA-binding domain"/>
    <property type="match status" value="1"/>
</dbReference>
<dbReference type="Pfam" id="PF08100">
    <property type="entry name" value="Dimerisation"/>
    <property type="match status" value="1"/>
</dbReference>
<proteinExistence type="predicted"/>
<dbReference type="SUPFAM" id="SSF53335">
    <property type="entry name" value="S-adenosyl-L-methionine-dependent methyltransferases"/>
    <property type="match status" value="1"/>
</dbReference>
<keyword evidence="7" id="KW-1185">Reference proteome</keyword>
<evidence type="ECO:0000313" key="7">
    <source>
        <dbReference type="Proteomes" id="UP001446871"/>
    </source>
</evidence>
<keyword evidence="1" id="KW-0489">Methyltransferase</keyword>
<evidence type="ECO:0008006" key="8">
    <source>
        <dbReference type="Google" id="ProtNLM"/>
    </source>
</evidence>
<gene>
    <name evidence="6" type="ORF">PG996_006321</name>
</gene>
<dbReference type="PANTHER" id="PTHR43712">
    <property type="entry name" value="PUTATIVE (AFU_ORTHOLOGUE AFUA_4G14580)-RELATED"/>
    <property type="match status" value="1"/>
</dbReference>
<name>A0ABR1VNZ8_9PEZI</name>
<organism evidence="6 7">
    <name type="scientific">Apiospora saccharicola</name>
    <dbReference type="NCBI Taxonomy" id="335842"/>
    <lineage>
        <taxon>Eukaryota</taxon>
        <taxon>Fungi</taxon>
        <taxon>Dikarya</taxon>
        <taxon>Ascomycota</taxon>
        <taxon>Pezizomycotina</taxon>
        <taxon>Sordariomycetes</taxon>
        <taxon>Xylariomycetidae</taxon>
        <taxon>Amphisphaeriales</taxon>
        <taxon>Apiosporaceae</taxon>
        <taxon>Apiospora</taxon>
    </lineage>
</organism>
<comment type="caution">
    <text evidence="6">The sequence shown here is derived from an EMBL/GenBank/DDBJ whole genome shotgun (WGS) entry which is preliminary data.</text>
</comment>
<dbReference type="Proteomes" id="UP001446871">
    <property type="component" value="Unassembled WGS sequence"/>
</dbReference>